<proteinExistence type="predicted"/>
<name>A0A314Y4Q4_PRUYE</name>
<sequence length="118" mass="13826">MADADELDEIVRRKLSALISRVTQEIEFRWDDECLPLPRRLLHVLDPVGDLISFELRRIKNSPTWEAAERKRKSPMDLVSTALQLKTRLDTHWNERHDCDHSTFVEQSGLLYETTGPR</sequence>
<reference evidence="1 2" key="1">
    <citation type="submission" date="2018-02" db="EMBL/GenBank/DDBJ databases">
        <title>Draft genome of wild Prunus yedoensis var. nudiflora.</title>
        <authorList>
            <person name="Baek S."/>
            <person name="Kim J.-H."/>
            <person name="Choi K."/>
            <person name="Kim G.-B."/>
            <person name="Cho A."/>
            <person name="Jang H."/>
            <person name="Shin C.-H."/>
            <person name="Yu H.-J."/>
            <person name="Mun J.-H."/>
        </authorList>
    </citation>
    <scope>NUCLEOTIDE SEQUENCE [LARGE SCALE GENOMIC DNA]</scope>
    <source>
        <strain evidence="2">cv. Jeju island</strain>
        <tissue evidence="1">Leaf</tissue>
    </source>
</reference>
<dbReference type="EMBL" id="PJQY01001854">
    <property type="protein sequence ID" value="PQP98957.1"/>
    <property type="molecule type" value="Genomic_DNA"/>
</dbReference>
<dbReference type="AlphaFoldDB" id="A0A314Y4Q4"/>
<gene>
    <name evidence="1" type="ORF">Pyn_09768</name>
</gene>
<comment type="caution">
    <text evidence="1">The sequence shown here is derived from an EMBL/GenBank/DDBJ whole genome shotgun (WGS) entry which is preliminary data.</text>
</comment>
<dbReference type="Proteomes" id="UP000250321">
    <property type="component" value="Unassembled WGS sequence"/>
</dbReference>
<evidence type="ECO:0000313" key="2">
    <source>
        <dbReference type="Proteomes" id="UP000250321"/>
    </source>
</evidence>
<accession>A0A314Y4Q4</accession>
<evidence type="ECO:0000313" key="1">
    <source>
        <dbReference type="EMBL" id="PQP98957.1"/>
    </source>
</evidence>
<protein>
    <submittedName>
        <fullName evidence="1">Uncharacterized protein</fullName>
    </submittedName>
</protein>
<organism evidence="1 2">
    <name type="scientific">Prunus yedoensis var. nudiflora</name>
    <dbReference type="NCBI Taxonomy" id="2094558"/>
    <lineage>
        <taxon>Eukaryota</taxon>
        <taxon>Viridiplantae</taxon>
        <taxon>Streptophyta</taxon>
        <taxon>Embryophyta</taxon>
        <taxon>Tracheophyta</taxon>
        <taxon>Spermatophyta</taxon>
        <taxon>Magnoliopsida</taxon>
        <taxon>eudicotyledons</taxon>
        <taxon>Gunneridae</taxon>
        <taxon>Pentapetalae</taxon>
        <taxon>rosids</taxon>
        <taxon>fabids</taxon>
        <taxon>Rosales</taxon>
        <taxon>Rosaceae</taxon>
        <taxon>Amygdaloideae</taxon>
        <taxon>Amygdaleae</taxon>
        <taxon>Prunus</taxon>
    </lineage>
</organism>
<keyword evidence="2" id="KW-1185">Reference proteome</keyword>